<dbReference type="HOGENOM" id="CLU_381299_0_0_1"/>
<feature type="compositionally biased region" description="Low complexity" evidence="1">
    <location>
        <begin position="494"/>
        <end position="503"/>
    </location>
</feature>
<feature type="region of interest" description="Disordered" evidence="1">
    <location>
        <begin position="150"/>
        <end position="282"/>
    </location>
</feature>
<feature type="compositionally biased region" description="Low complexity" evidence="1">
    <location>
        <begin position="636"/>
        <end position="653"/>
    </location>
</feature>
<dbReference type="VEuPathDB" id="FungiDB:CC1G_02164"/>
<feature type="region of interest" description="Disordered" evidence="1">
    <location>
        <begin position="62"/>
        <end position="127"/>
    </location>
</feature>
<evidence type="ECO:0000313" key="2">
    <source>
        <dbReference type="EMBL" id="EAU87405.2"/>
    </source>
</evidence>
<name>A8NKE7_COPC7</name>
<feature type="compositionally biased region" description="Basic residues" evidence="1">
    <location>
        <begin position="711"/>
        <end position="726"/>
    </location>
</feature>
<feature type="compositionally biased region" description="Basic and acidic residues" evidence="1">
    <location>
        <begin position="213"/>
        <end position="240"/>
    </location>
</feature>
<feature type="compositionally biased region" description="Pro residues" evidence="1">
    <location>
        <begin position="104"/>
        <end position="117"/>
    </location>
</feature>
<comment type="caution">
    <text evidence="2">The sequence shown here is derived from an EMBL/GenBank/DDBJ whole genome shotgun (WGS) entry which is preliminary data.</text>
</comment>
<feature type="compositionally biased region" description="Basic residues" evidence="1">
    <location>
        <begin position="311"/>
        <end position="320"/>
    </location>
</feature>
<feature type="compositionally biased region" description="Basic and acidic residues" evidence="1">
    <location>
        <begin position="597"/>
        <end position="606"/>
    </location>
</feature>
<accession>A8NKE7</accession>
<gene>
    <name evidence="2" type="ORF">CC1G_02164</name>
</gene>
<dbReference type="InParanoid" id="A8NKE7"/>
<dbReference type="Proteomes" id="UP000001861">
    <property type="component" value="Unassembled WGS sequence"/>
</dbReference>
<sequence>MPILDSSSNVGISGGNFIDVNGSIYNTEHRTNMNMINSGNTHNVQIKDSFNDYSTNVRGSIESSYDYGRHSSSRSGSRRDYPSHRSSSESDDWDTPGFPFDHVPVPPGYRKPRPPVAAPRSSRYPDQATPFIEDAHNAFAEAMRNVAQAARPPIATHSYSTTTRVRRKNPSSSHSFHYRSASAEPAFGDVYEDDDDPPFPTPQHHSPGYLLPEVHRAPSKRRDRERPRSSHEPYDERSSRQSDIQLRSSTSRHRKHETRSQDRQPARTSHQEPEYHDYDDDEVCPYCNDWRDQCRCYEGQDYQEYSDNRTSRRTSKRKARKVEQYECEEEEVQGYDAYPDPVHLLPEEPARRDRGERSGDKGASQRGSRTSLHREEKDSRRESRTSLLYEEEEYRRVSRTSVPREDKDTRKKASRTSVRDGRHSPAPKPSATPPVRRESTDSALSYVSAPVPKKPEPVPYGKSRIEVLAEHSNKRSDSPSSDTMSTKGSDRTPSIRIRSSSPIEEASGKGKERASRSRRSSPTRSDAGSEAPKVQIRSASPTASETAKDNRIPKGVGSDFEEGSPSPVRSESPEPITEPEGQKVTLTRQSRVPTPVKEARVDKTPKDTPAPLSGGAAGITEELQRVSLNSLPPKASTSSPSLPTQTSSSTSPPGGQKGDYVGDMLVELFVPGKEGEAEVEATLGASLSRASGSNLSLNSDVSDTPSSSGKDKKRNVLKKLFKPNKK</sequence>
<reference evidence="2 3" key="1">
    <citation type="journal article" date="2010" name="Proc. Natl. Acad. Sci. U.S.A.">
        <title>Insights into evolution of multicellular fungi from the assembled chromosomes of the mushroom Coprinopsis cinerea (Coprinus cinereus).</title>
        <authorList>
            <person name="Stajich J.E."/>
            <person name="Wilke S.K."/>
            <person name="Ahren D."/>
            <person name="Au C.H."/>
            <person name="Birren B.W."/>
            <person name="Borodovsky M."/>
            <person name="Burns C."/>
            <person name="Canback B."/>
            <person name="Casselton L.A."/>
            <person name="Cheng C.K."/>
            <person name="Deng J."/>
            <person name="Dietrich F.S."/>
            <person name="Fargo D.C."/>
            <person name="Farman M.L."/>
            <person name="Gathman A.C."/>
            <person name="Goldberg J."/>
            <person name="Guigo R."/>
            <person name="Hoegger P.J."/>
            <person name="Hooker J.B."/>
            <person name="Huggins A."/>
            <person name="James T.Y."/>
            <person name="Kamada T."/>
            <person name="Kilaru S."/>
            <person name="Kodira C."/>
            <person name="Kues U."/>
            <person name="Kupfer D."/>
            <person name="Kwan H.S."/>
            <person name="Lomsadze A."/>
            <person name="Li W."/>
            <person name="Lilly W.W."/>
            <person name="Ma L.J."/>
            <person name="Mackey A.J."/>
            <person name="Manning G."/>
            <person name="Martin F."/>
            <person name="Muraguchi H."/>
            <person name="Natvig D.O."/>
            <person name="Palmerini H."/>
            <person name="Ramesh M.A."/>
            <person name="Rehmeyer C.J."/>
            <person name="Roe B.A."/>
            <person name="Shenoy N."/>
            <person name="Stanke M."/>
            <person name="Ter-Hovhannisyan V."/>
            <person name="Tunlid A."/>
            <person name="Velagapudi R."/>
            <person name="Vision T.J."/>
            <person name="Zeng Q."/>
            <person name="Zolan M.E."/>
            <person name="Pukkila P.J."/>
        </authorList>
    </citation>
    <scope>NUCLEOTIDE SEQUENCE [LARGE SCALE GENOMIC DNA]</scope>
    <source>
        <strain evidence="3">Okayama-7 / 130 / ATCC MYA-4618 / FGSC 9003</strain>
    </source>
</reference>
<organism evidence="2 3">
    <name type="scientific">Coprinopsis cinerea (strain Okayama-7 / 130 / ATCC MYA-4618 / FGSC 9003)</name>
    <name type="common">Inky cap fungus</name>
    <name type="synonym">Hormographiella aspergillata</name>
    <dbReference type="NCBI Taxonomy" id="240176"/>
    <lineage>
        <taxon>Eukaryota</taxon>
        <taxon>Fungi</taxon>
        <taxon>Dikarya</taxon>
        <taxon>Basidiomycota</taxon>
        <taxon>Agaricomycotina</taxon>
        <taxon>Agaricomycetes</taxon>
        <taxon>Agaricomycetidae</taxon>
        <taxon>Agaricales</taxon>
        <taxon>Agaricineae</taxon>
        <taxon>Psathyrellaceae</taxon>
        <taxon>Coprinopsis</taxon>
    </lineage>
</organism>
<keyword evidence="3" id="KW-1185">Reference proteome</keyword>
<feature type="compositionally biased region" description="Basic and acidic residues" evidence="1">
    <location>
        <begin position="372"/>
        <end position="384"/>
    </location>
</feature>
<dbReference type="RefSeq" id="XP_001834428.2">
    <property type="nucleotide sequence ID" value="XM_001834376.2"/>
</dbReference>
<feature type="compositionally biased region" description="Low complexity" evidence="1">
    <location>
        <begin position="563"/>
        <end position="575"/>
    </location>
</feature>
<feature type="region of interest" description="Disordered" evidence="1">
    <location>
        <begin position="301"/>
        <end position="662"/>
    </location>
</feature>
<feature type="region of interest" description="Disordered" evidence="1">
    <location>
        <begin position="688"/>
        <end position="726"/>
    </location>
</feature>
<dbReference type="EMBL" id="AACS02000010">
    <property type="protein sequence ID" value="EAU87405.2"/>
    <property type="molecule type" value="Genomic_DNA"/>
</dbReference>
<feature type="compositionally biased region" description="Polar residues" evidence="1">
    <location>
        <begin position="478"/>
        <end position="487"/>
    </location>
</feature>
<dbReference type="AlphaFoldDB" id="A8NKE7"/>
<feature type="compositionally biased region" description="Basic and acidic residues" evidence="1">
    <location>
        <begin position="345"/>
        <end position="360"/>
    </location>
</feature>
<feature type="compositionally biased region" description="Basic and acidic residues" evidence="1">
    <location>
        <begin position="77"/>
        <end position="88"/>
    </location>
</feature>
<dbReference type="OMA" id="MIDPMRA"/>
<feature type="compositionally biased region" description="Basic and acidic residues" evidence="1">
    <location>
        <begin position="258"/>
        <end position="276"/>
    </location>
</feature>
<feature type="compositionally biased region" description="Low complexity" evidence="1">
    <location>
        <begin position="171"/>
        <end position="183"/>
    </location>
</feature>
<feature type="compositionally biased region" description="Basic and acidic residues" evidence="1">
    <location>
        <begin position="402"/>
        <end position="423"/>
    </location>
</feature>
<feature type="compositionally biased region" description="Basic and acidic residues" evidence="1">
    <location>
        <begin position="506"/>
        <end position="515"/>
    </location>
</feature>
<feature type="compositionally biased region" description="Basic and acidic residues" evidence="1">
    <location>
        <begin position="463"/>
        <end position="477"/>
    </location>
</feature>
<dbReference type="GeneID" id="6010943"/>
<evidence type="ECO:0000256" key="1">
    <source>
        <dbReference type="SAM" id="MobiDB-lite"/>
    </source>
</evidence>
<proteinExistence type="predicted"/>
<protein>
    <submittedName>
        <fullName evidence="2">Uncharacterized protein</fullName>
    </submittedName>
</protein>
<dbReference type="KEGG" id="cci:CC1G_02164"/>
<feature type="compositionally biased region" description="Polar residues" evidence="1">
    <location>
        <begin position="688"/>
        <end position="708"/>
    </location>
</feature>
<evidence type="ECO:0000313" key="3">
    <source>
        <dbReference type="Proteomes" id="UP000001861"/>
    </source>
</evidence>